<keyword evidence="3" id="KW-1185">Reference proteome</keyword>
<dbReference type="Proteomes" id="UP001272242">
    <property type="component" value="Unassembled WGS sequence"/>
</dbReference>
<evidence type="ECO:0008006" key="4">
    <source>
        <dbReference type="Google" id="ProtNLM"/>
    </source>
</evidence>
<feature type="chain" id="PRO_5047259274" description="YHYH domain-containing protein" evidence="1">
    <location>
        <begin position="28"/>
        <end position="145"/>
    </location>
</feature>
<dbReference type="EMBL" id="JAXBLV010000016">
    <property type="protein sequence ID" value="MDY3558171.1"/>
    <property type="molecule type" value="Genomic_DNA"/>
</dbReference>
<sequence length="145" mass="15613">MVRLLVNLVLIPCLLLTQFAAVPHAHAGGSAGTTHEGHPHFHFHLFGSAPATDGQCACFNAGCADSTSVRPAPPWDHDADAVYVESTTASPEREKHLAPEFIAELAPALVPLLRDTDAPVAPRLDDRIHLPVRCPLYVRFLALTI</sequence>
<dbReference type="RefSeq" id="WP_320685138.1">
    <property type="nucleotide sequence ID" value="NZ_JAXBLV010000016.1"/>
</dbReference>
<comment type="caution">
    <text evidence="2">The sequence shown here is derived from an EMBL/GenBank/DDBJ whole genome shotgun (WGS) entry which is preliminary data.</text>
</comment>
<gene>
    <name evidence="2" type="ORF">R5W23_001147</name>
</gene>
<evidence type="ECO:0000256" key="1">
    <source>
        <dbReference type="SAM" id="SignalP"/>
    </source>
</evidence>
<evidence type="ECO:0000313" key="2">
    <source>
        <dbReference type="EMBL" id="MDY3558171.1"/>
    </source>
</evidence>
<name>A0ABU5ES45_9BACT</name>
<feature type="signal peptide" evidence="1">
    <location>
        <begin position="1"/>
        <end position="27"/>
    </location>
</feature>
<keyword evidence="1" id="KW-0732">Signal</keyword>
<proteinExistence type="predicted"/>
<accession>A0ABU5ES45</accession>
<reference evidence="3" key="1">
    <citation type="journal article" date="2023" name="Mar. Drugs">
        <title>Gemmata algarum, a Novel Planctomycete Isolated from an Algal Mat, Displays Antimicrobial Activity.</title>
        <authorList>
            <person name="Kumar G."/>
            <person name="Kallscheuer N."/>
            <person name="Kashif M."/>
            <person name="Ahamad S."/>
            <person name="Jagadeeshwari U."/>
            <person name="Pannikurungottu S."/>
            <person name="Haufschild T."/>
            <person name="Kabuu M."/>
            <person name="Sasikala C."/>
            <person name="Jogler C."/>
            <person name="Ramana C."/>
        </authorList>
    </citation>
    <scope>NUCLEOTIDE SEQUENCE [LARGE SCALE GENOMIC DNA]</scope>
    <source>
        <strain evidence="3">JC673</strain>
    </source>
</reference>
<evidence type="ECO:0000313" key="3">
    <source>
        <dbReference type="Proteomes" id="UP001272242"/>
    </source>
</evidence>
<organism evidence="2 3">
    <name type="scientific">Gemmata algarum</name>
    <dbReference type="NCBI Taxonomy" id="2975278"/>
    <lineage>
        <taxon>Bacteria</taxon>
        <taxon>Pseudomonadati</taxon>
        <taxon>Planctomycetota</taxon>
        <taxon>Planctomycetia</taxon>
        <taxon>Gemmatales</taxon>
        <taxon>Gemmataceae</taxon>
        <taxon>Gemmata</taxon>
    </lineage>
</organism>
<protein>
    <recommendedName>
        <fullName evidence="4">YHYH domain-containing protein</fullName>
    </recommendedName>
</protein>